<keyword evidence="2" id="KW-1185">Reference proteome</keyword>
<accession>A0ACC2TPA3</accession>
<proteinExistence type="predicted"/>
<sequence length="202" mass="23421">YNMESGESQACMVDYNFFASPECMAPYMDFQPMNYFYPANMDPFSWPLDLNSEFTNPDFQSDYPCSRKSSYSVPEENAKPGKRRTHAEPRNHVCTLCNKRFTRPSSLKTHRLTHTGEKPFPCMAQGCGKSFSVLSNLRRHYRVHAKRDRKHQAKQLLNQRLMSLNQPMPHSMNPSVNQNMSMNLTHQPSLLLPYLSPNLNVH</sequence>
<evidence type="ECO:0000313" key="2">
    <source>
        <dbReference type="Proteomes" id="UP001165960"/>
    </source>
</evidence>
<organism evidence="1 2">
    <name type="scientific">Entomophthora muscae</name>
    <dbReference type="NCBI Taxonomy" id="34485"/>
    <lineage>
        <taxon>Eukaryota</taxon>
        <taxon>Fungi</taxon>
        <taxon>Fungi incertae sedis</taxon>
        <taxon>Zoopagomycota</taxon>
        <taxon>Entomophthoromycotina</taxon>
        <taxon>Entomophthoromycetes</taxon>
        <taxon>Entomophthorales</taxon>
        <taxon>Entomophthoraceae</taxon>
        <taxon>Entomophthora</taxon>
    </lineage>
</organism>
<protein>
    <submittedName>
        <fullName evidence="1">Uncharacterized protein</fullName>
    </submittedName>
</protein>
<reference evidence="1" key="1">
    <citation type="submission" date="2022-04" db="EMBL/GenBank/DDBJ databases">
        <title>Genome of the entomopathogenic fungus Entomophthora muscae.</title>
        <authorList>
            <person name="Elya C."/>
            <person name="Lovett B.R."/>
            <person name="Lee E."/>
            <person name="Macias A.M."/>
            <person name="Hajek A.E."/>
            <person name="De Bivort B.L."/>
            <person name="Kasson M.T."/>
            <person name="De Fine Licht H.H."/>
            <person name="Stajich J.E."/>
        </authorList>
    </citation>
    <scope>NUCLEOTIDE SEQUENCE</scope>
    <source>
        <strain evidence="1">Berkeley</strain>
    </source>
</reference>
<gene>
    <name evidence="1" type="ORF">DSO57_1024772</name>
</gene>
<name>A0ACC2TPA3_9FUNG</name>
<comment type="caution">
    <text evidence="1">The sequence shown here is derived from an EMBL/GenBank/DDBJ whole genome shotgun (WGS) entry which is preliminary data.</text>
</comment>
<evidence type="ECO:0000313" key="1">
    <source>
        <dbReference type="EMBL" id="KAJ9076570.1"/>
    </source>
</evidence>
<dbReference type="EMBL" id="QTSX02002265">
    <property type="protein sequence ID" value="KAJ9076570.1"/>
    <property type="molecule type" value="Genomic_DNA"/>
</dbReference>
<feature type="non-terminal residue" evidence="1">
    <location>
        <position position="1"/>
    </location>
</feature>
<dbReference type="Proteomes" id="UP001165960">
    <property type="component" value="Unassembled WGS sequence"/>
</dbReference>